<reference evidence="9 12" key="1">
    <citation type="submission" date="2020-08" db="EMBL/GenBank/DDBJ databases">
        <authorList>
            <person name="Koutsovoulos G."/>
            <person name="Danchin GJ E."/>
        </authorList>
    </citation>
    <scope>NUCLEOTIDE SEQUENCE [LARGE SCALE GENOMIC DNA]</scope>
</reference>
<evidence type="ECO:0000256" key="5">
    <source>
        <dbReference type="ARBA" id="ARBA00023004"/>
    </source>
</evidence>
<dbReference type="CDD" id="cd01040">
    <property type="entry name" value="Mb-like"/>
    <property type="match status" value="1"/>
</dbReference>
<dbReference type="OrthoDB" id="5820458at2759"/>
<dbReference type="GO" id="GO:0005506">
    <property type="term" value="F:iron ion binding"/>
    <property type="evidence" value="ECO:0007669"/>
    <property type="project" value="InterPro"/>
</dbReference>
<sequence>MSDSKRLEIQSLCLESLSKIKIGTGPEEKQNGKDFYKYFFTNYPDLRVYFKGAEKYTADDVQKSERFEKQGQRILLAMHLTARVYADEMVFDSYIQETINRHRQFKMEPALWMAFWTVWTGFLATKITLDERHKNAWMTLGQDFAKAANKHLKLLGLPTAE</sequence>
<evidence type="ECO:0000313" key="11">
    <source>
        <dbReference type="EMBL" id="CAD2203507.1"/>
    </source>
</evidence>
<dbReference type="EMBL" id="CAJEWN010001940">
    <property type="protein sequence ID" value="CAD2201023.1"/>
    <property type="molecule type" value="Genomic_DNA"/>
</dbReference>
<keyword evidence="5 6" id="KW-0408">Iron</keyword>
<dbReference type="InterPro" id="IPR009050">
    <property type="entry name" value="Globin-like_sf"/>
</dbReference>
<dbReference type="InterPro" id="IPR012085">
    <property type="entry name" value="Globin_nematode"/>
</dbReference>
<keyword evidence="2 7" id="KW-0349">Heme</keyword>
<proteinExistence type="inferred from homology"/>
<dbReference type="EMBL" id="CAJEWN010002404">
    <property type="protein sequence ID" value="CAD2203507.1"/>
    <property type="molecule type" value="Genomic_DNA"/>
</dbReference>
<comment type="similarity">
    <text evidence="7">Belongs to the globin family.</text>
</comment>
<dbReference type="Proteomes" id="UP000580250">
    <property type="component" value="Unassembled WGS sequence"/>
</dbReference>
<dbReference type="Pfam" id="PF00042">
    <property type="entry name" value="Globin"/>
    <property type="match status" value="1"/>
</dbReference>
<gene>
    <name evidence="9" type="ORF">MENT_LOCUS44987</name>
    <name evidence="10" type="ORF">MENT_LOCUS54546</name>
    <name evidence="11" type="ORF">MENT_LOCUS57199</name>
</gene>
<protein>
    <recommendedName>
        <fullName evidence="8">Globin domain-containing protein</fullName>
    </recommendedName>
</protein>
<evidence type="ECO:0000256" key="1">
    <source>
        <dbReference type="ARBA" id="ARBA00022448"/>
    </source>
</evidence>
<dbReference type="SUPFAM" id="SSF46458">
    <property type="entry name" value="Globin-like"/>
    <property type="match status" value="1"/>
</dbReference>
<dbReference type="PIRSF" id="PIRSF002026">
    <property type="entry name" value="Nematode_globin"/>
    <property type="match status" value="1"/>
</dbReference>
<dbReference type="PROSITE" id="PS01033">
    <property type="entry name" value="GLOBIN"/>
    <property type="match status" value="1"/>
</dbReference>
<evidence type="ECO:0000313" key="12">
    <source>
        <dbReference type="Proteomes" id="UP000580250"/>
    </source>
</evidence>
<dbReference type="Gene3D" id="1.10.490.10">
    <property type="entry name" value="Globins"/>
    <property type="match status" value="1"/>
</dbReference>
<evidence type="ECO:0000313" key="10">
    <source>
        <dbReference type="EMBL" id="CAD2201023.1"/>
    </source>
</evidence>
<organism evidence="9 12">
    <name type="scientific">Meloidogyne enterolobii</name>
    <name type="common">Root-knot nematode worm</name>
    <name type="synonym">Meloidogyne mayaguensis</name>
    <dbReference type="NCBI Taxonomy" id="390850"/>
    <lineage>
        <taxon>Eukaryota</taxon>
        <taxon>Metazoa</taxon>
        <taxon>Ecdysozoa</taxon>
        <taxon>Nematoda</taxon>
        <taxon>Chromadorea</taxon>
        <taxon>Rhabditida</taxon>
        <taxon>Tylenchina</taxon>
        <taxon>Tylenchomorpha</taxon>
        <taxon>Tylenchoidea</taxon>
        <taxon>Meloidogynidae</taxon>
        <taxon>Meloidogyninae</taxon>
        <taxon>Meloidogyne</taxon>
    </lineage>
</organism>
<keyword evidence="1 7" id="KW-0813">Transport</keyword>
<accession>A0A6V7WYU3</accession>
<evidence type="ECO:0000313" key="9">
    <source>
        <dbReference type="EMBL" id="CAD2192115.1"/>
    </source>
</evidence>
<dbReference type="InterPro" id="IPR012292">
    <property type="entry name" value="Globin/Proto"/>
</dbReference>
<dbReference type="AlphaFoldDB" id="A0A6V7WYU3"/>
<dbReference type="GO" id="GO:0005344">
    <property type="term" value="F:oxygen carrier activity"/>
    <property type="evidence" value="ECO:0007669"/>
    <property type="project" value="UniProtKB-KW"/>
</dbReference>
<dbReference type="GO" id="GO:0020037">
    <property type="term" value="F:heme binding"/>
    <property type="evidence" value="ECO:0007669"/>
    <property type="project" value="InterPro"/>
</dbReference>
<comment type="caution">
    <text evidence="9">The sequence shown here is derived from an EMBL/GenBank/DDBJ whole genome shotgun (WGS) entry which is preliminary data.</text>
</comment>
<dbReference type="GO" id="GO:0019825">
    <property type="term" value="F:oxygen binding"/>
    <property type="evidence" value="ECO:0007669"/>
    <property type="project" value="InterPro"/>
</dbReference>
<feature type="domain" description="Globin" evidence="8">
    <location>
        <begin position="13"/>
        <end position="153"/>
    </location>
</feature>
<dbReference type="InterPro" id="IPR044399">
    <property type="entry name" value="Mb-like_M"/>
</dbReference>
<feature type="binding site" description="proximal binding residue" evidence="6">
    <location>
        <position position="102"/>
    </location>
    <ligand>
        <name>heme</name>
        <dbReference type="ChEBI" id="CHEBI:30413"/>
    </ligand>
    <ligandPart>
        <name>Fe</name>
        <dbReference type="ChEBI" id="CHEBI:18248"/>
    </ligandPart>
</feature>
<evidence type="ECO:0000256" key="7">
    <source>
        <dbReference type="RuleBase" id="RU000356"/>
    </source>
</evidence>
<dbReference type="InterPro" id="IPR000971">
    <property type="entry name" value="Globin"/>
</dbReference>
<evidence type="ECO:0000256" key="6">
    <source>
        <dbReference type="PIRSR" id="PIRSR002026-1"/>
    </source>
</evidence>
<evidence type="ECO:0000256" key="2">
    <source>
        <dbReference type="ARBA" id="ARBA00022617"/>
    </source>
</evidence>
<keyword evidence="4 6" id="KW-0479">Metal-binding</keyword>
<evidence type="ECO:0000256" key="3">
    <source>
        <dbReference type="ARBA" id="ARBA00022621"/>
    </source>
</evidence>
<evidence type="ECO:0000259" key="8">
    <source>
        <dbReference type="PROSITE" id="PS01033"/>
    </source>
</evidence>
<evidence type="ECO:0000256" key="4">
    <source>
        <dbReference type="ARBA" id="ARBA00022723"/>
    </source>
</evidence>
<keyword evidence="3 7" id="KW-0561">Oxygen transport</keyword>
<dbReference type="EMBL" id="CAJEWN010000923">
    <property type="protein sequence ID" value="CAD2192115.1"/>
    <property type="molecule type" value="Genomic_DNA"/>
</dbReference>
<name>A0A6V7WYU3_MELEN</name>